<dbReference type="PROSITE" id="PS51257">
    <property type="entry name" value="PROKAR_LIPOPROTEIN"/>
    <property type="match status" value="1"/>
</dbReference>
<evidence type="ECO:0000259" key="2">
    <source>
        <dbReference type="Pfam" id="PF13360"/>
    </source>
</evidence>
<feature type="chain" id="PRO_5001592530" evidence="1">
    <location>
        <begin position="27"/>
        <end position="449"/>
    </location>
</feature>
<dbReference type="PANTHER" id="PTHR34512:SF30">
    <property type="entry name" value="OUTER MEMBRANE PROTEIN ASSEMBLY FACTOR BAMB"/>
    <property type="match status" value="1"/>
</dbReference>
<feature type="domain" description="Pyrrolo-quinoline quinone repeat" evidence="2">
    <location>
        <begin position="309"/>
        <end position="415"/>
    </location>
</feature>
<dbReference type="EMBL" id="LT841305">
    <property type="protein sequence ID" value="SMH65702.1"/>
    <property type="molecule type" value="Genomic_DNA"/>
</dbReference>
<feature type="signal peptide" evidence="1">
    <location>
        <begin position="1"/>
        <end position="26"/>
    </location>
</feature>
<evidence type="ECO:0000256" key="1">
    <source>
        <dbReference type="SAM" id="SignalP"/>
    </source>
</evidence>
<dbReference type="AlphaFoldDB" id="A0A060UTT3"/>
<dbReference type="Pfam" id="PF13360">
    <property type="entry name" value="PQQ_2"/>
    <property type="match status" value="3"/>
</dbReference>
<keyword evidence="1" id="KW-0732">Signal</keyword>
<evidence type="ECO:0000313" key="5">
    <source>
        <dbReference type="Proteomes" id="UP000193925"/>
    </source>
</evidence>
<evidence type="ECO:0000313" key="3">
    <source>
        <dbReference type="EMBL" id="CDQ09969.1"/>
    </source>
</evidence>
<organism evidence="3">
    <name type="scientific">Acidithiobacillus ferrivorans</name>
    <dbReference type="NCBI Taxonomy" id="160808"/>
    <lineage>
        <taxon>Bacteria</taxon>
        <taxon>Pseudomonadati</taxon>
        <taxon>Pseudomonadota</taxon>
        <taxon>Acidithiobacillia</taxon>
        <taxon>Acidithiobacillales</taxon>
        <taxon>Acidithiobacillaceae</taxon>
        <taxon>Acidithiobacillus</taxon>
    </lineage>
</organism>
<dbReference type="InterPro" id="IPR011047">
    <property type="entry name" value="Quinoprotein_ADH-like_sf"/>
</dbReference>
<dbReference type="EMBL" id="CCCS020000031">
    <property type="protein sequence ID" value="CDQ09969.1"/>
    <property type="molecule type" value="Genomic_DNA"/>
</dbReference>
<dbReference type="RefSeq" id="WP_035192233.1">
    <property type="nucleotide sequence ID" value="NZ_CCCS020000031.1"/>
</dbReference>
<dbReference type="Proteomes" id="UP000193925">
    <property type="component" value="Chromosome AFERRI"/>
</dbReference>
<dbReference type="Gene3D" id="2.130.10.10">
    <property type="entry name" value="YVTN repeat-like/Quinoprotein amine dehydrogenase"/>
    <property type="match status" value="3"/>
</dbReference>
<evidence type="ECO:0000313" key="4">
    <source>
        <dbReference type="EMBL" id="SMH65702.1"/>
    </source>
</evidence>
<reference evidence="4 5" key="3">
    <citation type="submission" date="2017-03" db="EMBL/GenBank/DDBJ databases">
        <authorList>
            <person name="Regsiter A."/>
            <person name="William W."/>
        </authorList>
    </citation>
    <scope>NUCLEOTIDE SEQUENCE [LARGE SCALE GENOMIC DNA]</scope>
    <source>
        <strain evidence="4">PRJEB5721</strain>
    </source>
</reference>
<proteinExistence type="predicted"/>
<dbReference type="InterPro" id="IPR002372">
    <property type="entry name" value="PQQ_rpt_dom"/>
</dbReference>
<dbReference type="SUPFAM" id="SSF50998">
    <property type="entry name" value="Quinoprotein alcohol dehydrogenase-like"/>
    <property type="match status" value="2"/>
</dbReference>
<reference evidence="3" key="1">
    <citation type="submission" date="2014-03" db="EMBL/GenBank/DDBJ databases">
        <authorList>
            <person name="Genoscope - CEA"/>
        </authorList>
    </citation>
    <scope>NUCLEOTIDE SEQUENCE [LARGE SCALE GENOMIC DNA]</scope>
    <source>
        <strain evidence="3">CF27</strain>
    </source>
</reference>
<protein>
    <submittedName>
        <fullName evidence="3">Pyrrolo-quinoline quinone repeat-containing protein</fullName>
    </submittedName>
</protein>
<dbReference type="PANTHER" id="PTHR34512">
    <property type="entry name" value="CELL SURFACE PROTEIN"/>
    <property type="match status" value="1"/>
</dbReference>
<keyword evidence="5" id="KW-1185">Reference proteome</keyword>
<name>A0A060UTT3_9PROT</name>
<dbReference type="InterPro" id="IPR018391">
    <property type="entry name" value="PQQ_b-propeller_rpt"/>
</dbReference>
<dbReference type="SMART" id="SM00564">
    <property type="entry name" value="PQQ"/>
    <property type="match status" value="6"/>
</dbReference>
<feature type="domain" description="Pyrrolo-quinoline quinone repeat" evidence="2">
    <location>
        <begin position="168"/>
        <end position="269"/>
    </location>
</feature>
<feature type="domain" description="Pyrrolo-quinoline quinone repeat" evidence="2">
    <location>
        <begin position="84"/>
        <end position="144"/>
    </location>
</feature>
<reference evidence="3" key="2">
    <citation type="submission" date="2014-07" db="EMBL/GenBank/DDBJ databases">
        <title>Initial genome analysis of the psychrotolerant acidophile Acidithiobacillus ferrivorans CF27: insights into iron and sulfur oxidation pathways and into biofilm formation.</title>
        <authorList>
            <person name="Talla E."/>
            <person name="Hedrich S."/>
            <person name="Mangenot S."/>
            <person name="Ji B."/>
            <person name="Johnson D.B."/>
            <person name="Barbe V."/>
            <person name="Bonnefoy V."/>
        </authorList>
    </citation>
    <scope>NUCLEOTIDE SEQUENCE [LARGE SCALE GENOMIC DNA]</scope>
    <source>
        <strain evidence="3">CF27</strain>
    </source>
</reference>
<dbReference type="InterPro" id="IPR015943">
    <property type="entry name" value="WD40/YVTN_repeat-like_dom_sf"/>
</dbReference>
<sequence>MTFKTIMRLGLAACAIATGVSCTAQAADTPSFWPMYAMQPGHNAAMKSPFPAVNWTYEVPGAADARKAVKNNTIIRDLVGFPIGVAVVDGAVFAPNDNGYLYKLDARTGKLEWSFNAHNQLMSTPVVTTAGGKQLVFIGAGNSVFTYSHAKKFGVNGVAVIRGSDVSAVDAVDAATGKLVWTYGTKGEDMPTAVFDKGMLLFGNGDGHIYALDAVTGALKWKTAIMSFVSMSSATFDPKKNVIIMGGTHPSNIYALDAATGKPLWTVHPKNIFSSSGGDGTWAVGGDVTIGQIETRTSSQKATSGSEEIAIDIGTGKIVWSKTLGVGKTPPRNKDAVPAIMDGVVYTGSPVTHDEYAIDAKTGKIIWTAPLKAGMKAAPTIVGDDVIQPTGKGKIFTLAKLSGKVTHVYDQKEGGYGPQNGVAVGSTYFIGTNDGFMQAIPLKMLGASE</sequence>
<accession>A0A060UTT3</accession>
<gene>
    <name evidence="4" type="ORF">AFERRI_20486</name>
    <name evidence="3" type="ORF">AFERRI_370073</name>
</gene>